<reference evidence="1 2" key="1">
    <citation type="journal article" date="2013" name="PLoS ONE">
        <title>Identification and characterization of three novel lipases belonging to families II and V from Anaerovibrio lipolyticus 5ST.</title>
        <authorList>
            <person name="Prive F."/>
            <person name="Kaderbhai N.N."/>
            <person name="Girdwood S."/>
            <person name="Worgan H.J."/>
            <person name="Pinloche E."/>
            <person name="Scollan N.D."/>
            <person name="Huws S.A."/>
            <person name="Newbold C.J."/>
        </authorList>
    </citation>
    <scope>NUCLEOTIDE SEQUENCE [LARGE SCALE GENOMIC DNA]</scope>
    <source>
        <strain evidence="1 2">5S</strain>
    </source>
</reference>
<dbReference type="Gene3D" id="2.160.10.10">
    <property type="entry name" value="Hexapeptide repeat proteins"/>
    <property type="match status" value="1"/>
</dbReference>
<evidence type="ECO:0000313" key="1">
    <source>
        <dbReference type="EMBL" id="KHM52873.1"/>
    </source>
</evidence>
<evidence type="ECO:0000313" key="2">
    <source>
        <dbReference type="Proteomes" id="UP000030993"/>
    </source>
</evidence>
<sequence>MKGFIIHQLNNFYCIKDSDLFFLDQYLDESIARTLNCFKHLKNKYYSSDDINLLHSGQYFIFLYYLANTIYNYEIKEKENYRNYLSEARKICDKLYCLNKAFASCDVYYEVELPEYFSVDHPVGSVIGRASIGSGFRFIQGCTVGGNNGIYPVIGNNVFMFSNSKILGKSIIGNNVLIGANCYIKDMKIQDNVMVFGQYPNIIIKENYNNKIQEMIGSHFQ</sequence>
<keyword evidence="2" id="KW-1185">Reference proteome</keyword>
<name>A0A0B2K1V1_9FIRM</name>
<protein>
    <recommendedName>
        <fullName evidence="3">Serine O-acetyltransferase</fullName>
    </recommendedName>
</protein>
<dbReference type="EMBL" id="JSCE01000041">
    <property type="protein sequence ID" value="KHM52873.1"/>
    <property type="molecule type" value="Genomic_DNA"/>
</dbReference>
<dbReference type="SUPFAM" id="SSF51161">
    <property type="entry name" value="Trimeric LpxA-like enzymes"/>
    <property type="match status" value="1"/>
</dbReference>
<dbReference type="AlphaFoldDB" id="A0A0B2K1V1"/>
<dbReference type="STRING" id="82374.NZ47_02175"/>
<dbReference type="InterPro" id="IPR011004">
    <property type="entry name" value="Trimer_LpxA-like_sf"/>
</dbReference>
<proteinExistence type="predicted"/>
<comment type="caution">
    <text evidence="1">The sequence shown here is derived from an EMBL/GenBank/DDBJ whole genome shotgun (WGS) entry which is preliminary data.</text>
</comment>
<gene>
    <name evidence="1" type="ORF">NZ47_02175</name>
</gene>
<dbReference type="Pfam" id="PF00132">
    <property type="entry name" value="Hexapep"/>
    <property type="match status" value="1"/>
</dbReference>
<evidence type="ECO:0008006" key="3">
    <source>
        <dbReference type="Google" id="ProtNLM"/>
    </source>
</evidence>
<dbReference type="Proteomes" id="UP000030993">
    <property type="component" value="Unassembled WGS sequence"/>
</dbReference>
<dbReference type="InterPro" id="IPR001451">
    <property type="entry name" value="Hexapep"/>
</dbReference>
<accession>A0A0B2K1V1</accession>
<organism evidence="1 2">
    <name type="scientific">Anaerovibrio lipolyticus</name>
    <dbReference type="NCBI Taxonomy" id="82374"/>
    <lineage>
        <taxon>Bacteria</taxon>
        <taxon>Bacillati</taxon>
        <taxon>Bacillota</taxon>
        <taxon>Negativicutes</taxon>
        <taxon>Selenomonadales</taxon>
        <taxon>Selenomonadaceae</taxon>
        <taxon>Anaerovibrio</taxon>
    </lineage>
</organism>